<reference evidence="1 2" key="1">
    <citation type="submission" date="2020-07" db="EMBL/GenBank/DDBJ databases">
        <title>Genomic Encyclopedia of Type Strains, Phase IV (KMG-V): Genome sequencing to study the core and pangenomes of soil and plant-associated prokaryotes.</title>
        <authorList>
            <person name="Whitman W."/>
        </authorList>
    </citation>
    <scope>NUCLEOTIDE SEQUENCE [LARGE SCALE GENOMIC DNA]</scope>
    <source>
        <strain evidence="1 2">SAS40</strain>
    </source>
</reference>
<organism evidence="1 2">
    <name type="scientific">Pigmentiphaga litoralis</name>
    <dbReference type="NCBI Taxonomy" id="516702"/>
    <lineage>
        <taxon>Bacteria</taxon>
        <taxon>Pseudomonadati</taxon>
        <taxon>Pseudomonadota</taxon>
        <taxon>Betaproteobacteria</taxon>
        <taxon>Burkholderiales</taxon>
        <taxon>Alcaligenaceae</taxon>
        <taxon>Pigmentiphaga</taxon>
    </lineage>
</organism>
<dbReference type="RefSeq" id="WP_218863658.1">
    <property type="nucleotide sequence ID" value="NZ_JACBYR010000003.1"/>
</dbReference>
<dbReference type="SUPFAM" id="SSF53850">
    <property type="entry name" value="Periplasmic binding protein-like II"/>
    <property type="match status" value="1"/>
</dbReference>
<dbReference type="EMBL" id="JACBYR010000003">
    <property type="protein sequence ID" value="NYE85746.1"/>
    <property type="molecule type" value="Genomic_DNA"/>
</dbReference>
<name>A0A7Y9IZB8_9BURK</name>
<dbReference type="GO" id="GO:0018796">
    <property type="term" value="F:4,5-dihydroxyphthalate decarboxylase activity"/>
    <property type="evidence" value="ECO:0007669"/>
    <property type="project" value="UniProtKB-EC"/>
</dbReference>
<protein>
    <submittedName>
        <fullName evidence="1">4,5-dihydroxyphthalate decarboxylase</fullName>
        <ecNumber evidence="1">4.1.1.55</ecNumber>
    </submittedName>
</protein>
<gene>
    <name evidence="1" type="ORF">FHW18_005065</name>
</gene>
<dbReference type="AlphaFoldDB" id="A0A7Y9IZB8"/>
<proteinExistence type="predicted"/>
<dbReference type="Proteomes" id="UP000542125">
    <property type="component" value="Unassembled WGS sequence"/>
</dbReference>
<keyword evidence="2" id="KW-1185">Reference proteome</keyword>
<dbReference type="Gene3D" id="3.40.190.10">
    <property type="entry name" value="Periplasmic binding protein-like II"/>
    <property type="match status" value="1"/>
</dbReference>
<evidence type="ECO:0000313" key="2">
    <source>
        <dbReference type="Proteomes" id="UP000542125"/>
    </source>
</evidence>
<accession>A0A7Y9IZB8</accession>
<keyword evidence="1" id="KW-0456">Lyase</keyword>
<sequence length="312" mass="34267">MNTASMNTASINTPSTSKLSLPTLLGNYAGTQGIRSGAITSDLIDLQIADVKVSNRAFPRVVRTREFQVAELALVTFFQARAYGRPLVLMPAVIGAGRTQHQCLVYNAERGPVTLDKLAGKRIGIRAHSQTTVAWIRGFLQNDYGVDLDAIQWVTFEGAHVAEFDDPSTLERAAEGKVLVDMLFAGELDAAIIGSGMPDDARLQPVVPDPYGEAQAWSERTGAIPINHMVAIDADLAASRPEVVREVYRLLRESKRLADDQRPGGRDLTPFGLDANRKSLDMLLEYSFQQRLIPRRMSVEELFDDTTRILGA</sequence>
<comment type="caution">
    <text evidence="1">The sequence shown here is derived from an EMBL/GenBank/DDBJ whole genome shotgun (WGS) entry which is preliminary data.</text>
</comment>
<dbReference type="EC" id="4.1.1.55" evidence="1"/>
<evidence type="ECO:0000313" key="1">
    <source>
        <dbReference type="EMBL" id="NYE85746.1"/>
    </source>
</evidence>